<dbReference type="CDD" id="cd05276">
    <property type="entry name" value="p53_inducible_oxidoreductase"/>
    <property type="match status" value="1"/>
</dbReference>
<dbReference type="SUPFAM" id="SSF54928">
    <property type="entry name" value="RNA-binding domain, RBD"/>
    <property type="match status" value="1"/>
</dbReference>
<keyword evidence="7" id="KW-0508">mRNA splicing</keyword>
<dbReference type="GO" id="GO:0003960">
    <property type="term" value="F:quinone reductase (NADPH) activity"/>
    <property type="evidence" value="ECO:0007669"/>
    <property type="project" value="TreeGrafter"/>
</dbReference>
<dbReference type="FunFam" id="3.40.50.720:FF:000314">
    <property type="entry name" value="Quinone oxidoreductase PIG3"/>
    <property type="match status" value="1"/>
</dbReference>
<dbReference type="EMBL" id="QUSF01000002">
    <property type="protein sequence ID" value="RLW12405.1"/>
    <property type="molecule type" value="Genomic_DNA"/>
</dbReference>
<dbReference type="GO" id="GO:0048038">
    <property type="term" value="F:quinone binding"/>
    <property type="evidence" value="ECO:0007669"/>
    <property type="project" value="TreeGrafter"/>
</dbReference>
<dbReference type="SUPFAM" id="SSF50129">
    <property type="entry name" value="GroES-like"/>
    <property type="match status" value="1"/>
</dbReference>
<dbReference type="CDD" id="cd12241">
    <property type="entry name" value="RRM_SF3B14"/>
    <property type="match status" value="1"/>
</dbReference>
<dbReference type="InterPro" id="IPR020843">
    <property type="entry name" value="ER"/>
</dbReference>
<dbReference type="SMART" id="SM00360">
    <property type="entry name" value="RRM"/>
    <property type="match status" value="1"/>
</dbReference>
<sequence length="626" mass="68938">MYQLLEPSIRNRSLFSQRLFLSVFSCSKQSFKVVNYGFKVETHGFKDVNQQALNAAAPQERSPGQPPQRVHGIRAGTVPHPQCRGVAECKGEELGEEELGLDSAPEDRLGLFRATDCFLLCRKKKMFAAYFDCPGGPENLYMKEVMKPNPGEGEVLVKVSASALNRADLLQRRGKYPPPKGASDILGLEAAGSVAGLGPGCSGRWQIGDAVMALLPGGGQAQYVTVPEGLLMPIPKDMTFIQAAAIPEAWLTAFQLLHFVGKVQEGERVLIHAGASGIGMAAIQLVRLAKAIPIVTAGTQEKLEATANAGAAAGFNYKNEDFSEKVLEFTQGSGVDIILDCVGASYWEKNLSCLSTDGRWIIYGLLSGGEIHGDLLTRLISKRASIHTSLLRTRSGWSEPSPRRRCPISGALPRACSPWWTASTPCTPSLRHTGLWRKTGTSAKSPSKFPSASRRGRRSSRSGRVTAGAARRPDRFRSLRPSLLPRRCFRPRPRPRSPPAAMAMQAAKRANIRLPPEVNRILYIRNLPYKITAEEMYDIFGKYGPIRQIRVGNTPETRGTAYVVYEDIFDAKNACDHLSGFNVCNRYLVVLYYNANRAFQKMDTKKKEEQLKLLKEKYGINTDPPK</sequence>
<evidence type="ECO:0000313" key="15">
    <source>
        <dbReference type="EMBL" id="RLW12405.1"/>
    </source>
</evidence>
<dbReference type="Gene3D" id="3.40.50.720">
    <property type="entry name" value="NAD(P)-binding Rossmann-like Domain"/>
    <property type="match status" value="1"/>
</dbReference>
<dbReference type="STRING" id="44316.ENSEGOP00005001311"/>
<keyword evidence="5" id="KW-0007">Acetylation</keyword>
<dbReference type="NCBIfam" id="TIGR02824">
    <property type="entry name" value="quinone_pig3"/>
    <property type="match status" value="1"/>
</dbReference>
<keyword evidence="16" id="KW-1185">Reference proteome</keyword>
<dbReference type="GO" id="GO:0003723">
    <property type="term" value="F:RNA binding"/>
    <property type="evidence" value="ECO:0007669"/>
    <property type="project" value="UniProtKB-UniRule"/>
</dbReference>
<dbReference type="InterPro" id="IPR013154">
    <property type="entry name" value="ADH-like_N"/>
</dbReference>
<evidence type="ECO:0000256" key="1">
    <source>
        <dbReference type="ARBA" id="ARBA00004123"/>
    </source>
</evidence>
<dbReference type="PROSITE" id="PS50102">
    <property type="entry name" value="RRM"/>
    <property type="match status" value="1"/>
</dbReference>
<evidence type="ECO:0000256" key="9">
    <source>
        <dbReference type="ARBA" id="ARBA00070534"/>
    </source>
</evidence>
<dbReference type="Proteomes" id="UP000276834">
    <property type="component" value="Unassembled WGS sequence"/>
</dbReference>
<evidence type="ECO:0000256" key="10">
    <source>
        <dbReference type="ARBA" id="ARBA00080799"/>
    </source>
</evidence>
<dbReference type="SUPFAM" id="SSF51735">
    <property type="entry name" value="NAD(P)-binding Rossmann-fold domains"/>
    <property type="match status" value="1"/>
</dbReference>
<evidence type="ECO:0000256" key="3">
    <source>
        <dbReference type="ARBA" id="ARBA00022857"/>
    </source>
</evidence>
<keyword evidence="2" id="KW-0507">mRNA processing</keyword>
<evidence type="ECO:0000313" key="16">
    <source>
        <dbReference type="Proteomes" id="UP000276834"/>
    </source>
</evidence>
<comment type="caution">
    <text evidence="15">The sequence shown here is derived from an EMBL/GenBank/DDBJ whole genome shotgun (WGS) entry which is preliminary data.</text>
</comment>
<keyword evidence="3" id="KW-0521">NADP</keyword>
<dbReference type="Gene3D" id="3.30.70.330">
    <property type="match status" value="1"/>
</dbReference>
<gene>
    <name evidence="15" type="ORF">DV515_00000652</name>
</gene>
<dbReference type="InterPro" id="IPR035979">
    <property type="entry name" value="RBD_domain_sf"/>
</dbReference>
<evidence type="ECO:0000256" key="2">
    <source>
        <dbReference type="ARBA" id="ARBA00022664"/>
    </source>
</evidence>
<dbReference type="FunFam" id="3.30.70.330:FF:000106">
    <property type="entry name" value="Splicing factor 3b, subunit 6"/>
    <property type="match status" value="1"/>
</dbReference>
<dbReference type="PANTHER" id="PTHR48106">
    <property type="entry name" value="QUINONE OXIDOREDUCTASE PIG3-RELATED"/>
    <property type="match status" value="1"/>
</dbReference>
<evidence type="ECO:0000256" key="13">
    <source>
        <dbReference type="SAM" id="MobiDB-lite"/>
    </source>
</evidence>
<evidence type="ECO:0000259" key="14">
    <source>
        <dbReference type="PROSITE" id="PS50102"/>
    </source>
</evidence>
<protein>
    <recommendedName>
        <fullName evidence="9">Splicing factor 3B subunit 6</fullName>
    </recommendedName>
    <alternativeName>
        <fullName evidence="10">Pre-mRNA branch site protein p14</fullName>
    </alternativeName>
    <alternativeName>
        <fullName evidence="11">SF3b 14 kDa subunit</fullName>
    </alternativeName>
</protein>
<dbReference type="InterPro" id="IPR036291">
    <property type="entry name" value="NAD(P)-bd_dom_sf"/>
</dbReference>
<comment type="subcellular location">
    <subcellularLocation>
        <location evidence="1">Nucleus</location>
    </subcellularLocation>
</comment>
<dbReference type="AlphaFoldDB" id="A0A3L8SZV5"/>
<feature type="region of interest" description="Disordered" evidence="13">
    <location>
        <begin position="431"/>
        <end position="476"/>
    </location>
</feature>
<evidence type="ECO:0000256" key="6">
    <source>
        <dbReference type="ARBA" id="ARBA00023002"/>
    </source>
</evidence>
<dbReference type="GO" id="GO:0070402">
    <property type="term" value="F:NADPH binding"/>
    <property type="evidence" value="ECO:0007669"/>
    <property type="project" value="TreeGrafter"/>
</dbReference>
<keyword evidence="8" id="KW-0539">Nucleus</keyword>
<dbReference type="InterPro" id="IPR034150">
    <property type="entry name" value="SF3B6_RRM"/>
</dbReference>
<dbReference type="Gene3D" id="3.90.180.10">
    <property type="entry name" value="Medium-chain alcohol dehydrogenases, catalytic domain"/>
    <property type="match status" value="1"/>
</dbReference>
<dbReference type="GO" id="GO:0000398">
    <property type="term" value="P:mRNA splicing, via spliceosome"/>
    <property type="evidence" value="ECO:0007669"/>
    <property type="project" value="UniProtKB-ARBA"/>
</dbReference>
<dbReference type="GO" id="GO:0005634">
    <property type="term" value="C:nucleus"/>
    <property type="evidence" value="ECO:0007669"/>
    <property type="project" value="UniProtKB-SubCell"/>
</dbReference>
<evidence type="ECO:0000256" key="4">
    <source>
        <dbReference type="ARBA" id="ARBA00022884"/>
    </source>
</evidence>
<evidence type="ECO:0000256" key="12">
    <source>
        <dbReference type="PROSITE-ProRule" id="PRU00176"/>
    </source>
</evidence>
<proteinExistence type="predicted"/>
<dbReference type="InterPro" id="IPR011032">
    <property type="entry name" value="GroES-like_sf"/>
</dbReference>
<dbReference type="InterPro" id="IPR014189">
    <property type="entry name" value="Quinone_OxRdtase_PIG3"/>
</dbReference>
<dbReference type="SMART" id="SM00829">
    <property type="entry name" value="PKS_ER"/>
    <property type="match status" value="1"/>
</dbReference>
<dbReference type="Pfam" id="PF08240">
    <property type="entry name" value="ADH_N"/>
    <property type="match status" value="1"/>
</dbReference>
<dbReference type="InterPro" id="IPR012677">
    <property type="entry name" value="Nucleotide-bd_a/b_plait_sf"/>
</dbReference>
<dbReference type="InterPro" id="IPR000504">
    <property type="entry name" value="RRM_dom"/>
</dbReference>
<feature type="domain" description="RRM" evidence="14">
    <location>
        <begin position="520"/>
        <end position="595"/>
    </location>
</feature>
<dbReference type="InterPro" id="IPR013149">
    <property type="entry name" value="ADH-like_C"/>
</dbReference>
<evidence type="ECO:0000256" key="11">
    <source>
        <dbReference type="ARBA" id="ARBA00082208"/>
    </source>
</evidence>
<name>A0A3L8SZV5_CHLGU</name>
<dbReference type="OrthoDB" id="3509362at2759"/>
<evidence type="ECO:0000256" key="5">
    <source>
        <dbReference type="ARBA" id="ARBA00022990"/>
    </source>
</evidence>
<accession>A0A3L8SZV5</accession>
<evidence type="ECO:0000256" key="8">
    <source>
        <dbReference type="ARBA" id="ARBA00023242"/>
    </source>
</evidence>
<organism evidence="15 16">
    <name type="scientific">Chloebia gouldiae</name>
    <name type="common">Gouldian finch</name>
    <name type="synonym">Erythrura gouldiae</name>
    <dbReference type="NCBI Taxonomy" id="44316"/>
    <lineage>
        <taxon>Eukaryota</taxon>
        <taxon>Metazoa</taxon>
        <taxon>Chordata</taxon>
        <taxon>Craniata</taxon>
        <taxon>Vertebrata</taxon>
        <taxon>Euteleostomi</taxon>
        <taxon>Archelosauria</taxon>
        <taxon>Archosauria</taxon>
        <taxon>Dinosauria</taxon>
        <taxon>Saurischia</taxon>
        <taxon>Theropoda</taxon>
        <taxon>Coelurosauria</taxon>
        <taxon>Aves</taxon>
        <taxon>Neognathae</taxon>
        <taxon>Neoaves</taxon>
        <taxon>Telluraves</taxon>
        <taxon>Australaves</taxon>
        <taxon>Passeriformes</taxon>
        <taxon>Passeroidea</taxon>
        <taxon>Passeridae</taxon>
        <taxon>Chloebia</taxon>
    </lineage>
</organism>
<keyword evidence="4 12" id="KW-0694">RNA-binding</keyword>
<dbReference type="PANTHER" id="PTHR48106:SF18">
    <property type="entry name" value="QUINONE OXIDOREDUCTASE PIG3"/>
    <property type="match status" value="1"/>
</dbReference>
<feature type="compositionally biased region" description="Low complexity" evidence="13">
    <location>
        <begin position="442"/>
        <end position="453"/>
    </location>
</feature>
<keyword evidence="6" id="KW-0560">Oxidoreductase</keyword>
<dbReference type="Pfam" id="PF00076">
    <property type="entry name" value="RRM_1"/>
    <property type="match status" value="1"/>
</dbReference>
<reference evidence="15 16" key="1">
    <citation type="journal article" date="2018" name="Proc. R. Soc. B">
        <title>A non-coding region near Follistatin controls head colour polymorphism in the Gouldian finch.</title>
        <authorList>
            <person name="Toomey M.B."/>
            <person name="Marques C.I."/>
            <person name="Andrade P."/>
            <person name="Araujo P.M."/>
            <person name="Sabatino S."/>
            <person name="Gazda M.A."/>
            <person name="Afonso S."/>
            <person name="Lopes R.J."/>
            <person name="Corbo J.C."/>
            <person name="Carneiro M."/>
        </authorList>
    </citation>
    <scope>NUCLEOTIDE SEQUENCE [LARGE SCALE GENOMIC DNA]</scope>
    <source>
        <strain evidence="15">Red01</strain>
        <tissue evidence="15">Muscle</tissue>
    </source>
</reference>
<evidence type="ECO:0000256" key="7">
    <source>
        <dbReference type="ARBA" id="ARBA00023187"/>
    </source>
</evidence>
<dbReference type="Pfam" id="PF00107">
    <property type="entry name" value="ADH_zinc_N"/>
    <property type="match status" value="1"/>
</dbReference>